<protein>
    <submittedName>
        <fullName evidence="1">Uncharacterized protein</fullName>
    </submittedName>
</protein>
<dbReference type="InParanoid" id="A0A0V1ANZ4"/>
<name>A0A0V1ANZ4_TRISP</name>
<dbReference type="Proteomes" id="UP000054776">
    <property type="component" value="Unassembled WGS sequence"/>
</dbReference>
<gene>
    <name evidence="1" type="ORF">T01_2481</name>
</gene>
<reference evidence="1 2" key="1">
    <citation type="submission" date="2015-01" db="EMBL/GenBank/DDBJ databases">
        <title>Evolution of Trichinella species and genotypes.</title>
        <authorList>
            <person name="Korhonen P.K."/>
            <person name="Edoardo P."/>
            <person name="Giuseppe L.R."/>
            <person name="Gasser R.B."/>
        </authorList>
    </citation>
    <scope>NUCLEOTIDE SEQUENCE [LARGE SCALE GENOMIC DNA]</scope>
    <source>
        <strain evidence="1">ISS3</strain>
    </source>
</reference>
<dbReference type="AlphaFoldDB" id="A0A0V1ANZ4"/>
<accession>A0A0V1ANZ4</accession>
<sequence length="93" mass="10932">MSYQISMLMLRIEVAMIKIHFDAANRFHNKDALNSEAHLKTTYRLTIGDIEEVTSSYFLTDDLHINYYEDNILKSRSSSWKSNNRNGQLHDIH</sequence>
<keyword evidence="2" id="KW-1185">Reference proteome</keyword>
<comment type="caution">
    <text evidence="1">The sequence shown here is derived from an EMBL/GenBank/DDBJ whole genome shotgun (WGS) entry which is preliminary data.</text>
</comment>
<organism evidence="1 2">
    <name type="scientific">Trichinella spiralis</name>
    <name type="common">Trichina worm</name>
    <dbReference type="NCBI Taxonomy" id="6334"/>
    <lineage>
        <taxon>Eukaryota</taxon>
        <taxon>Metazoa</taxon>
        <taxon>Ecdysozoa</taxon>
        <taxon>Nematoda</taxon>
        <taxon>Enoplea</taxon>
        <taxon>Dorylaimia</taxon>
        <taxon>Trichinellida</taxon>
        <taxon>Trichinellidae</taxon>
        <taxon>Trichinella</taxon>
    </lineage>
</organism>
<dbReference type="OrthoDB" id="10510029at2759"/>
<evidence type="ECO:0000313" key="2">
    <source>
        <dbReference type="Proteomes" id="UP000054776"/>
    </source>
</evidence>
<dbReference type="EMBL" id="JYDH01000401">
    <property type="protein sequence ID" value="KRY26527.1"/>
    <property type="molecule type" value="Genomic_DNA"/>
</dbReference>
<proteinExistence type="predicted"/>
<evidence type="ECO:0000313" key="1">
    <source>
        <dbReference type="EMBL" id="KRY26527.1"/>
    </source>
</evidence>